<reference evidence="1" key="3">
    <citation type="journal article" date="2017" name="Nature">
        <title>Genome sequence of the progenitor of the wheat D genome Aegilops tauschii.</title>
        <authorList>
            <person name="Luo M.C."/>
            <person name="Gu Y.Q."/>
            <person name="Puiu D."/>
            <person name="Wang H."/>
            <person name="Twardziok S.O."/>
            <person name="Deal K.R."/>
            <person name="Huo N."/>
            <person name="Zhu T."/>
            <person name="Wang L."/>
            <person name="Wang Y."/>
            <person name="McGuire P.E."/>
            <person name="Liu S."/>
            <person name="Long H."/>
            <person name="Ramasamy R.K."/>
            <person name="Rodriguez J.C."/>
            <person name="Van S.L."/>
            <person name="Yuan L."/>
            <person name="Wang Z."/>
            <person name="Xia Z."/>
            <person name="Xiao L."/>
            <person name="Anderson O.D."/>
            <person name="Ouyang S."/>
            <person name="Liang Y."/>
            <person name="Zimin A.V."/>
            <person name="Pertea G."/>
            <person name="Qi P."/>
            <person name="Bennetzen J.L."/>
            <person name="Dai X."/>
            <person name="Dawson M.W."/>
            <person name="Muller H.G."/>
            <person name="Kugler K."/>
            <person name="Rivarola-Duarte L."/>
            <person name="Spannagl M."/>
            <person name="Mayer K.F.X."/>
            <person name="Lu F.H."/>
            <person name="Bevan M.W."/>
            <person name="Leroy P."/>
            <person name="Li P."/>
            <person name="You F.M."/>
            <person name="Sun Q."/>
            <person name="Liu Z."/>
            <person name="Lyons E."/>
            <person name="Wicker T."/>
            <person name="Salzberg S.L."/>
            <person name="Devos K.M."/>
            <person name="Dvorak J."/>
        </authorList>
    </citation>
    <scope>NUCLEOTIDE SEQUENCE [LARGE SCALE GENOMIC DNA]</scope>
    <source>
        <strain evidence="1">cv. AL8/78</strain>
    </source>
</reference>
<dbReference type="Gramene" id="AET5Gv20173000.14">
    <property type="protein sequence ID" value="AET5Gv20173000.14"/>
    <property type="gene ID" value="AET5Gv20173000"/>
</dbReference>
<reference evidence="1" key="5">
    <citation type="journal article" date="2021" name="G3 (Bethesda)">
        <title>Aegilops tauschii genome assembly Aet v5.0 features greater sequence contiguity and improved annotation.</title>
        <authorList>
            <person name="Wang L."/>
            <person name="Zhu T."/>
            <person name="Rodriguez J.C."/>
            <person name="Deal K.R."/>
            <person name="Dubcovsky J."/>
            <person name="McGuire P.E."/>
            <person name="Lux T."/>
            <person name="Spannagl M."/>
            <person name="Mayer K.F.X."/>
            <person name="Baldrich P."/>
            <person name="Meyers B.C."/>
            <person name="Huo N."/>
            <person name="Gu Y.Q."/>
            <person name="Zhou H."/>
            <person name="Devos K.M."/>
            <person name="Bennetzen J.L."/>
            <person name="Unver T."/>
            <person name="Budak H."/>
            <person name="Gulick P.J."/>
            <person name="Galiba G."/>
            <person name="Kalapos B."/>
            <person name="Nelson D.R."/>
            <person name="Li P."/>
            <person name="You F.M."/>
            <person name="Luo M.C."/>
            <person name="Dvorak J."/>
        </authorList>
    </citation>
    <scope>NUCLEOTIDE SEQUENCE [LARGE SCALE GENOMIC DNA]</scope>
    <source>
        <strain evidence="1">cv. AL8/78</strain>
    </source>
</reference>
<dbReference type="AlphaFoldDB" id="A0A453JRP7"/>
<reference evidence="2" key="2">
    <citation type="journal article" date="2017" name="Nat. Plants">
        <title>The Aegilops tauschii genome reveals multiple impacts of transposons.</title>
        <authorList>
            <person name="Zhao G."/>
            <person name="Zou C."/>
            <person name="Li K."/>
            <person name="Wang K."/>
            <person name="Li T."/>
            <person name="Gao L."/>
            <person name="Zhang X."/>
            <person name="Wang H."/>
            <person name="Yang Z."/>
            <person name="Liu X."/>
            <person name="Jiang W."/>
            <person name="Mao L."/>
            <person name="Kong X."/>
            <person name="Jiao Y."/>
            <person name="Jia J."/>
        </authorList>
    </citation>
    <scope>NUCLEOTIDE SEQUENCE [LARGE SCALE GENOMIC DNA]</scope>
    <source>
        <strain evidence="2">cv. AL8/78</strain>
    </source>
</reference>
<accession>A0A453JRP7</accession>
<organism evidence="1 2">
    <name type="scientific">Aegilops tauschii subsp. strangulata</name>
    <name type="common">Goatgrass</name>
    <dbReference type="NCBI Taxonomy" id="200361"/>
    <lineage>
        <taxon>Eukaryota</taxon>
        <taxon>Viridiplantae</taxon>
        <taxon>Streptophyta</taxon>
        <taxon>Embryophyta</taxon>
        <taxon>Tracheophyta</taxon>
        <taxon>Spermatophyta</taxon>
        <taxon>Magnoliopsida</taxon>
        <taxon>Liliopsida</taxon>
        <taxon>Poales</taxon>
        <taxon>Poaceae</taxon>
        <taxon>BOP clade</taxon>
        <taxon>Pooideae</taxon>
        <taxon>Triticodae</taxon>
        <taxon>Triticeae</taxon>
        <taxon>Triticinae</taxon>
        <taxon>Aegilops</taxon>
    </lineage>
</organism>
<proteinExistence type="predicted"/>
<reference evidence="2" key="1">
    <citation type="journal article" date="2014" name="Science">
        <title>Ancient hybridizations among the ancestral genomes of bread wheat.</title>
        <authorList>
            <consortium name="International Wheat Genome Sequencing Consortium,"/>
            <person name="Marcussen T."/>
            <person name="Sandve S.R."/>
            <person name="Heier L."/>
            <person name="Spannagl M."/>
            <person name="Pfeifer M."/>
            <person name="Jakobsen K.S."/>
            <person name="Wulff B.B."/>
            <person name="Steuernagel B."/>
            <person name="Mayer K.F."/>
            <person name="Olsen O.A."/>
        </authorList>
    </citation>
    <scope>NUCLEOTIDE SEQUENCE [LARGE SCALE GENOMIC DNA]</scope>
    <source>
        <strain evidence="2">cv. AL8/78</strain>
    </source>
</reference>
<evidence type="ECO:0000313" key="1">
    <source>
        <dbReference type="EnsemblPlants" id="AET5Gv20173000.14"/>
    </source>
</evidence>
<protein>
    <submittedName>
        <fullName evidence="1">Uncharacterized protein</fullName>
    </submittedName>
</protein>
<sequence>MFTKRDCPSSQGDRHGEASVKFTWQQDPFYLICSCLHHSVDLHLVPLVGQAGCPRATRISTVNANSKAGQIISREWLPTILWAVEGASDIWIVKHLFLKETLIVNRFRLAVVFLLVQQYITVLSPRLV</sequence>
<evidence type="ECO:0000313" key="2">
    <source>
        <dbReference type="Proteomes" id="UP000015105"/>
    </source>
</evidence>
<name>A0A453JRP7_AEGTS</name>
<keyword evidence="2" id="KW-1185">Reference proteome</keyword>
<reference evidence="1" key="4">
    <citation type="submission" date="2019-03" db="UniProtKB">
        <authorList>
            <consortium name="EnsemblPlants"/>
        </authorList>
    </citation>
    <scope>IDENTIFICATION</scope>
</reference>
<dbReference type="EnsemblPlants" id="AET5Gv20173000.14">
    <property type="protein sequence ID" value="AET5Gv20173000.14"/>
    <property type="gene ID" value="AET5Gv20173000"/>
</dbReference>
<dbReference type="Proteomes" id="UP000015105">
    <property type="component" value="Chromosome 5D"/>
</dbReference>